<feature type="transmembrane region" description="Helical" evidence="1">
    <location>
        <begin position="20"/>
        <end position="42"/>
    </location>
</feature>
<protein>
    <submittedName>
        <fullName evidence="2">Uncharacterized protein</fullName>
    </submittedName>
</protein>
<reference evidence="2 3" key="1">
    <citation type="submission" date="2023-05" db="EMBL/GenBank/DDBJ databases">
        <title>Marinobacter albus sp. nov., a marine bacterium isolated from sand in a coastal intertidal zone of huludao.</title>
        <authorList>
            <person name="Deng T."/>
        </authorList>
    </citation>
    <scope>NUCLEOTIDE SEQUENCE [LARGE SCALE GENOMIC DNA]</scope>
    <source>
        <strain evidence="2 3">M216</strain>
    </source>
</reference>
<feature type="transmembrane region" description="Helical" evidence="1">
    <location>
        <begin position="199"/>
        <end position="218"/>
    </location>
</feature>
<dbReference type="RefSeq" id="WP_285367343.1">
    <property type="nucleotide sequence ID" value="NZ_JASSQD010000001.1"/>
</dbReference>
<name>A0ABT7HAC1_9GAMM</name>
<sequence length="231" mass="27313">MSEELSKDIREAFIRQRRNLMLVSVALFLAIGAGFRPEQILIFGSKITLDNPDYVTYGIWMLWGYWLVRYIQHYNDLEDVEWSQRYAQEMNYRILRWAEDRAFSSYSEEYLDDQYISKFSGQPSFKPNGYGEPPWSYQIDNSEVVYDHSKNIEAWIKLKPYDSAGQAHNRILIVQPLSGSRLTFYSALSHLYVARNTRLFSEYALPFILAFVPLWFAIYKMHPLEGVFFCD</sequence>
<evidence type="ECO:0000256" key="1">
    <source>
        <dbReference type="SAM" id="Phobius"/>
    </source>
</evidence>
<accession>A0ABT7HAC1</accession>
<dbReference type="EMBL" id="JASSQD010000001">
    <property type="protein sequence ID" value="MDK9556835.1"/>
    <property type="molecule type" value="Genomic_DNA"/>
</dbReference>
<dbReference type="Proteomes" id="UP001223547">
    <property type="component" value="Unassembled WGS sequence"/>
</dbReference>
<keyword evidence="1" id="KW-1133">Transmembrane helix</keyword>
<gene>
    <name evidence="2" type="ORF">QQF73_04290</name>
</gene>
<evidence type="ECO:0000313" key="3">
    <source>
        <dbReference type="Proteomes" id="UP001223547"/>
    </source>
</evidence>
<organism evidence="2 3">
    <name type="scientific">Marinobacter albus</name>
    <dbReference type="NCBI Taxonomy" id="3030833"/>
    <lineage>
        <taxon>Bacteria</taxon>
        <taxon>Pseudomonadati</taxon>
        <taxon>Pseudomonadota</taxon>
        <taxon>Gammaproteobacteria</taxon>
        <taxon>Pseudomonadales</taxon>
        <taxon>Marinobacteraceae</taxon>
        <taxon>Marinobacter</taxon>
    </lineage>
</organism>
<proteinExistence type="predicted"/>
<keyword evidence="1" id="KW-0472">Membrane</keyword>
<keyword evidence="3" id="KW-1185">Reference proteome</keyword>
<comment type="caution">
    <text evidence="2">The sequence shown here is derived from an EMBL/GenBank/DDBJ whole genome shotgun (WGS) entry which is preliminary data.</text>
</comment>
<evidence type="ECO:0000313" key="2">
    <source>
        <dbReference type="EMBL" id="MDK9556835.1"/>
    </source>
</evidence>
<keyword evidence="1" id="KW-0812">Transmembrane</keyword>
<feature type="transmembrane region" description="Helical" evidence="1">
    <location>
        <begin position="54"/>
        <end position="71"/>
    </location>
</feature>